<keyword evidence="3" id="KW-1185">Reference proteome</keyword>
<organism evidence="2 3">
    <name type="scientific">Paracoccus homiensis</name>
    <dbReference type="NCBI Taxonomy" id="364199"/>
    <lineage>
        <taxon>Bacteria</taxon>
        <taxon>Pseudomonadati</taxon>
        <taxon>Pseudomonadota</taxon>
        <taxon>Alphaproteobacteria</taxon>
        <taxon>Rhodobacterales</taxon>
        <taxon>Paracoccaceae</taxon>
        <taxon>Paracoccus</taxon>
    </lineage>
</organism>
<dbReference type="PANTHER" id="PTHR45527">
    <property type="entry name" value="NONRIBOSOMAL PEPTIDE SYNTHETASE"/>
    <property type="match status" value="1"/>
</dbReference>
<name>A0A1H9Z5U7_9RHOB</name>
<dbReference type="Proteomes" id="UP000199180">
    <property type="component" value="Unassembled WGS sequence"/>
</dbReference>
<dbReference type="GO" id="GO:0043041">
    <property type="term" value="P:amino acid activation for nonribosomal peptide biosynthetic process"/>
    <property type="evidence" value="ECO:0007669"/>
    <property type="project" value="TreeGrafter"/>
</dbReference>
<dbReference type="PANTHER" id="PTHR45527:SF1">
    <property type="entry name" value="FATTY ACID SYNTHASE"/>
    <property type="match status" value="1"/>
</dbReference>
<dbReference type="STRING" id="364199.SAMN04489858_101410"/>
<dbReference type="RefSeq" id="WP_175479778.1">
    <property type="nucleotide sequence ID" value="NZ_FOHO01000001.1"/>
</dbReference>
<dbReference type="AlphaFoldDB" id="A0A1H9Z5U7"/>
<proteinExistence type="predicted"/>
<evidence type="ECO:0000313" key="2">
    <source>
        <dbReference type="EMBL" id="SES76424.1"/>
    </source>
</evidence>
<dbReference type="Gene3D" id="3.30.559.10">
    <property type="entry name" value="Chloramphenicol acetyltransferase-like domain"/>
    <property type="match status" value="1"/>
</dbReference>
<dbReference type="GO" id="GO:0005737">
    <property type="term" value="C:cytoplasm"/>
    <property type="evidence" value="ECO:0007669"/>
    <property type="project" value="TreeGrafter"/>
</dbReference>
<dbReference type="InterPro" id="IPR001242">
    <property type="entry name" value="Condensation_dom"/>
</dbReference>
<evidence type="ECO:0000313" key="3">
    <source>
        <dbReference type="Proteomes" id="UP000199180"/>
    </source>
</evidence>
<reference evidence="2 3" key="1">
    <citation type="submission" date="2016-10" db="EMBL/GenBank/DDBJ databases">
        <authorList>
            <person name="de Groot N.N."/>
        </authorList>
    </citation>
    <scope>NUCLEOTIDE SEQUENCE [LARGE SCALE GENOMIC DNA]</scope>
    <source>
        <strain evidence="2 3">DSM 17862</strain>
    </source>
</reference>
<dbReference type="GO" id="GO:0044550">
    <property type="term" value="P:secondary metabolite biosynthetic process"/>
    <property type="evidence" value="ECO:0007669"/>
    <property type="project" value="TreeGrafter"/>
</dbReference>
<evidence type="ECO:0000259" key="1">
    <source>
        <dbReference type="Pfam" id="PF00668"/>
    </source>
</evidence>
<sequence length="452" mass="50919">MGEFPPDSEEQSRLDWWPLTLAQLDFWEEYLAHPGVAVSTVAHSTRFQGDLDQAALVCAIRQVAAETDVMSLRFRQTPDGPMQAVDPGQRPVLQQVDLRDHPDPEAEATRRMQADIQSPLDLTRDLLAALWLLRLPDAWIWYCRGHHIFLDGYAMALIERRVAALYAEMTGGPATHAPFAPFTDYLREEDAYRTGPLHEKARAFWAERLAAAPPLRVLDKGSEDYPASPLTAEIDLSDLVQPLRACATALQLGEADLLTLLSAIWLWHHPGTQDQPACRDQVIWLPYMSRFGSVSVSIPAMVVNIFPFTLRYDPARDLAQNLRDLSGDLRRHRRHGRYRIEQMGQDQGLSKRQRYLFSPLINVMPFETASYPKLRCERDVLAAGPADGFNMTFAHSARDAVLMLYLEADPTLTPPDLFHRHVGGLTAYLQDCLTKECASPLPWGKAGRCTGR</sequence>
<dbReference type="InterPro" id="IPR023213">
    <property type="entry name" value="CAT-like_dom_sf"/>
</dbReference>
<dbReference type="EMBL" id="FOHO01000001">
    <property type="protein sequence ID" value="SES76424.1"/>
    <property type="molecule type" value="Genomic_DNA"/>
</dbReference>
<dbReference type="SUPFAM" id="SSF52777">
    <property type="entry name" value="CoA-dependent acyltransferases"/>
    <property type="match status" value="2"/>
</dbReference>
<dbReference type="GO" id="GO:0003824">
    <property type="term" value="F:catalytic activity"/>
    <property type="evidence" value="ECO:0007669"/>
    <property type="project" value="InterPro"/>
</dbReference>
<dbReference type="Gene3D" id="3.30.559.30">
    <property type="entry name" value="Nonribosomal peptide synthetase, condensation domain"/>
    <property type="match status" value="1"/>
</dbReference>
<accession>A0A1H9Z5U7</accession>
<feature type="domain" description="Condensation" evidence="1">
    <location>
        <begin position="18"/>
        <end position="364"/>
    </location>
</feature>
<gene>
    <name evidence="2" type="ORF">SAMN04489858_101410</name>
</gene>
<dbReference type="GO" id="GO:0031177">
    <property type="term" value="F:phosphopantetheine binding"/>
    <property type="evidence" value="ECO:0007669"/>
    <property type="project" value="TreeGrafter"/>
</dbReference>
<dbReference type="Pfam" id="PF00668">
    <property type="entry name" value="Condensation"/>
    <property type="match status" value="1"/>
</dbReference>
<protein>
    <submittedName>
        <fullName evidence="2">Enterobactin synthetase component F</fullName>
    </submittedName>
</protein>